<accession>A0A1S8AAL9</accession>
<organism evidence="1">
    <name type="scientific">Rosellinia necatrix</name>
    <name type="common">White root-rot fungus</name>
    <dbReference type="NCBI Taxonomy" id="77044"/>
    <lineage>
        <taxon>Eukaryota</taxon>
        <taxon>Fungi</taxon>
        <taxon>Dikarya</taxon>
        <taxon>Ascomycota</taxon>
        <taxon>Pezizomycotina</taxon>
        <taxon>Sordariomycetes</taxon>
        <taxon>Xylariomycetidae</taxon>
        <taxon>Xylariales</taxon>
        <taxon>Xylariaceae</taxon>
        <taxon>Rosellinia</taxon>
    </lineage>
</organism>
<sequence>MFLSSDSATTNGTSKGKLNFKTLTILTQKRKLNRQIYDEKEREIARTHPGDSKRKTWVKI</sequence>
<gene>
    <name evidence="1" type="ORF">SAMD00023353_4700370</name>
</gene>
<evidence type="ECO:0000313" key="2">
    <source>
        <dbReference type="Proteomes" id="UP000054516"/>
    </source>
</evidence>
<dbReference type="AlphaFoldDB" id="A0A1S8AAL9"/>
<dbReference type="EMBL" id="DF977492">
    <property type="protein sequence ID" value="GAW26750.1"/>
    <property type="molecule type" value="Genomic_DNA"/>
</dbReference>
<protein>
    <submittedName>
        <fullName evidence="1">Uncharacterized protein</fullName>
    </submittedName>
</protein>
<name>A0A1S8AAL9_ROSNE</name>
<reference evidence="1" key="1">
    <citation type="submission" date="2016-03" db="EMBL/GenBank/DDBJ databases">
        <title>Draft genome sequence of Rosellinia necatrix.</title>
        <authorList>
            <person name="Kanematsu S."/>
        </authorList>
    </citation>
    <scope>NUCLEOTIDE SEQUENCE [LARGE SCALE GENOMIC DNA]</scope>
    <source>
        <strain evidence="1">W97</strain>
    </source>
</reference>
<dbReference type="Proteomes" id="UP000054516">
    <property type="component" value="Unassembled WGS sequence"/>
</dbReference>
<evidence type="ECO:0000313" key="1">
    <source>
        <dbReference type="EMBL" id="GAW26750.1"/>
    </source>
</evidence>
<proteinExistence type="predicted"/>
<keyword evidence="2" id="KW-1185">Reference proteome</keyword>